<evidence type="ECO:0000313" key="3">
    <source>
        <dbReference type="Proteomes" id="UP000054498"/>
    </source>
</evidence>
<keyword evidence="1" id="KW-0732">Signal</keyword>
<feature type="signal peptide" evidence="1">
    <location>
        <begin position="1"/>
        <end position="20"/>
    </location>
</feature>
<accession>A0A0D2LZM0</accession>
<reference evidence="2 3" key="1">
    <citation type="journal article" date="2013" name="BMC Genomics">
        <title>Reconstruction of the lipid metabolism for the microalga Monoraphidium neglectum from its genome sequence reveals characteristics suitable for biofuel production.</title>
        <authorList>
            <person name="Bogen C."/>
            <person name="Al-Dilaimi A."/>
            <person name="Albersmeier A."/>
            <person name="Wichmann J."/>
            <person name="Grundmann M."/>
            <person name="Rupp O."/>
            <person name="Lauersen K.J."/>
            <person name="Blifernez-Klassen O."/>
            <person name="Kalinowski J."/>
            <person name="Goesmann A."/>
            <person name="Mussgnug J.H."/>
            <person name="Kruse O."/>
        </authorList>
    </citation>
    <scope>NUCLEOTIDE SEQUENCE [LARGE SCALE GENOMIC DNA]</scope>
    <source>
        <strain evidence="2 3">SAG 48.87</strain>
    </source>
</reference>
<gene>
    <name evidence="2" type="ORF">MNEG_11113</name>
</gene>
<sequence length="132" mass="13624">MAAMLLSLVALAVGEPRVGAAEAVVRQQRRVAEEAAHSTRDGIEAVLAESETALLRLSAASGRGGALAADAAAALGFLRRREVPPPLPGPGPLVLADGRRCLACGKAWGDGVTLRRCSGCRAEGAFYCSVEW</sequence>
<dbReference type="RefSeq" id="XP_013895869.1">
    <property type="nucleotide sequence ID" value="XM_014040415.1"/>
</dbReference>
<protein>
    <submittedName>
        <fullName evidence="2">Uncharacterized protein</fullName>
    </submittedName>
</protein>
<feature type="chain" id="PRO_5002246841" evidence="1">
    <location>
        <begin position="21"/>
        <end position="132"/>
    </location>
</feature>
<dbReference type="Proteomes" id="UP000054498">
    <property type="component" value="Unassembled WGS sequence"/>
</dbReference>
<dbReference type="GeneID" id="25728343"/>
<evidence type="ECO:0000313" key="2">
    <source>
        <dbReference type="EMBL" id="KIY96849.1"/>
    </source>
</evidence>
<keyword evidence="3" id="KW-1185">Reference proteome</keyword>
<organism evidence="2 3">
    <name type="scientific">Monoraphidium neglectum</name>
    <dbReference type="NCBI Taxonomy" id="145388"/>
    <lineage>
        <taxon>Eukaryota</taxon>
        <taxon>Viridiplantae</taxon>
        <taxon>Chlorophyta</taxon>
        <taxon>core chlorophytes</taxon>
        <taxon>Chlorophyceae</taxon>
        <taxon>CS clade</taxon>
        <taxon>Sphaeropleales</taxon>
        <taxon>Selenastraceae</taxon>
        <taxon>Monoraphidium</taxon>
    </lineage>
</organism>
<proteinExistence type="predicted"/>
<evidence type="ECO:0000256" key="1">
    <source>
        <dbReference type="SAM" id="SignalP"/>
    </source>
</evidence>
<dbReference type="AlphaFoldDB" id="A0A0D2LZM0"/>
<dbReference type="KEGG" id="mng:MNEG_11113"/>
<name>A0A0D2LZM0_9CHLO</name>
<dbReference type="EMBL" id="KK102816">
    <property type="protein sequence ID" value="KIY96849.1"/>
    <property type="molecule type" value="Genomic_DNA"/>
</dbReference>